<keyword evidence="2" id="KW-1133">Transmembrane helix</keyword>
<feature type="compositionally biased region" description="Acidic residues" evidence="1">
    <location>
        <begin position="426"/>
        <end position="436"/>
    </location>
</feature>
<feature type="transmembrane region" description="Helical" evidence="2">
    <location>
        <begin position="148"/>
        <end position="167"/>
    </location>
</feature>
<keyword evidence="2" id="KW-0472">Membrane</keyword>
<feature type="region of interest" description="Disordered" evidence="1">
    <location>
        <begin position="606"/>
        <end position="626"/>
    </location>
</feature>
<dbReference type="Proteomes" id="UP000054560">
    <property type="component" value="Unassembled WGS sequence"/>
</dbReference>
<dbReference type="GeneID" id="25908637"/>
<keyword evidence="2" id="KW-0812">Transmembrane</keyword>
<proteinExistence type="predicted"/>
<gene>
    <name evidence="3" type="ORF">SARC_08133</name>
</gene>
<feature type="transmembrane region" description="Helical" evidence="2">
    <location>
        <begin position="315"/>
        <end position="337"/>
    </location>
</feature>
<dbReference type="RefSeq" id="XP_014153380.1">
    <property type="nucleotide sequence ID" value="XM_014297905.1"/>
</dbReference>
<feature type="transmembrane region" description="Helical" evidence="2">
    <location>
        <begin position="357"/>
        <end position="378"/>
    </location>
</feature>
<reference evidence="3 4" key="1">
    <citation type="submission" date="2011-02" db="EMBL/GenBank/DDBJ databases">
        <title>The Genome Sequence of Sphaeroforma arctica JP610.</title>
        <authorList>
            <consortium name="The Broad Institute Genome Sequencing Platform"/>
            <person name="Russ C."/>
            <person name="Cuomo C."/>
            <person name="Young S.K."/>
            <person name="Zeng Q."/>
            <person name="Gargeya S."/>
            <person name="Alvarado L."/>
            <person name="Berlin A."/>
            <person name="Chapman S.B."/>
            <person name="Chen Z."/>
            <person name="Freedman E."/>
            <person name="Gellesch M."/>
            <person name="Goldberg J."/>
            <person name="Griggs A."/>
            <person name="Gujja S."/>
            <person name="Heilman E."/>
            <person name="Heiman D."/>
            <person name="Howarth C."/>
            <person name="Mehta T."/>
            <person name="Neiman D."/>
            <person name="Pearson M."/>
            <person name="Roberts A."/>
            <person name="Saif S."/>
            <person name="Shea T."/>
            <person name="Shenoy N."/>
            <person name="Sisk P."/>
            <person name="Stolte C."/>
            <person name="Sykes S."/>
            <person name="White J."/>
            <person name="Yandava C."/>
            <person name="Burger G."/>
            <person name="Gray M.W."/>
            <person name="Holland P.W.H."/>
            <person name="King N."/>
            <person name="Lang F.B.F."/>
            <person name="Roger A.J."/>
            <person name="Ruiz-Trillo I."/>
            <person name="Haas B."/>
            <person name="Nusbaum C."/>
            <person name="Birren B."/>
        </authorList>
    </citation>
    <scope>NUCLEOTIDE SEQUENCE [LARGE SCALE GENOMIC DNA]</scope>
    <source>
        <strain evidence="3 4">JP610</strain>
    </source>
</reference>
<accession>A0A0L0FU72</accession>
<evidence type="ECO:0000313" key="4">
    <source>
        <dbReference type="Proteomes" id="UP000054560"/>
    </source>
</evidence>
<evidence type="ECO:0000256" key="2">
    <source>
        <dbReference type="SAM" id="Phobius"/>
    </source>
</evidence>
<feature type="compositionally biased region" description="Basic and acidic residues" evidence="1">
    <location>
        <begin position="437"/>
        <end position="451"/>
    </location>
</feature>
<feature type="transmembrane region" description="Helical" evidence="2">
    <location>
        <begin position="187"/>
        <end position="205"/>
    </location>
</feature>
<evidence type="ECO:0000256" key="1">
    <source>
        <dbReference type="SAM" id="MobiDB-lite"/>
    </source>
</evidence>
<feature type="compositionally biased region" description="Low complexity" evidence="1">
    <location>
        <begin position="25"/>
        <end position="36"/>
    </location>
</feature>
<sequence length="626" mass="70537">MRTLDSPYIPRNSGYINNNADMSKTECTQGGTQGETSPLLGGKDGSIEKIVHSYGVSDNVEHSSTPTKHKTKASYENINSQMNHLQPTDKGGRNLIDRDALKLSKEEKAVLVIQRFVHKWRFKKHMRSACAFRTLVEAPPQPITMVTYVKAVVTLVGLALMWLGLWTQFDVGLWQKDLFPNTFVKDTIFLVVGVLLLCSVDCYYIDGGMEGTLLYPEPRWLIRANSFLLRRGEMFYRCVINIVEVMRLLASHLGSALVWFAFYDLVDKVWQEPGDRKNGVAPLEYTFDTYTYTIDDVNYVDILHLSEAFRPAYNVLLFCLGLGITVWTGCFLTVTGIEPEDDDDSTYVDLTNPSSDHLQLAALTLLSLFGQALIWVGANNFLEMDLGWECIWRELLYIIIGFAAFMLSDSFISNGCIETKDTPEQYTEDSIADENERESAGKSLVGRDKPKNTSKKNQQTDEQKWESGDLSLKSIYLRSMLSLVGAVTHNTAMWQIADTYIYPSAWGQCSHNGTSNDPDWPCAKRDLMYMCIGMVMLIATRTATQAVGISINPLSTAPGIGQKRTSRVRRMRKELLLRKYVSALIDNTLKSGDKLDSLITNGSRRECKNRARRSGRELRPAAEKLV</sequence>
<protein>
    <submittedName>
        <fullName evidence="3">Uncharacterized protein</fullName>
    </submittedName>
</protein>
<name>A0A0L0FU72_9EUKA</name>
<organism evidence="3 4">
    <name type="scientific">Sphaeroforma arctica JP610</name>
    <dbReference type="NCBI Taxonomy" id="667725"/>
    <lineage>
        <taxon>Eukaryota</taxon>
        <taxon>Ichthyosporea</taxon>
        <taxon>Ichthyophonida</taxon>
        <taxon>Sphaeroforma</taxon>
    </lineage>
</organism>
<evidence type="ECO:0000313" key="3">
    <source>
        <dbReference type="EMBL" id="KNC79478.1"/>
    </source>
</evidence>
<dbReference type="EMBL" id="KQ242298">
    <property type="protein sequence ID" value="KNC79478.1"/>
    <property type="molecule type" value="Genomic_DNA"/>
</dbReference>
<keyword evidence="4" id="KW-1185">Reference proteome</keyword>
<feature type="region of interest" description="Disordered" evidence="1">
    <location>
        <begin position="1"/>
        <end position="43"/>
    </location>
</feature>
<feature type="region of interest" description="Disordered" evidence="1">
    <location>
        <begin position="424"/>
        <end position="465"/>
    </location>
</feature>
<feature type="transmembrane region" description="Helical" evidence="2">
    <location>
        <begin position="390"/>
        <end position="407"/>
    </location>
</feature>
<dbReference type="AlphaFoldDB" id="A0A0L0FU72"/>